<comment type="caution">
    <text evidence="14">The sequence shown here is derived from an EMBL/GenBank/DDBJ whole genome shotgun (WGS) entry which is preliminary data.</text>
</comment>
<dbReference type="InterPro" id="IPR001296">
    <property type="entry name" value="Glyco_trans_1"/>
</dbReference>
<dbReference type="GO" id="GO:0017176">
    <property type="term" value="F:phosphatidylinositol N-acetylglucosaminyltransferase activity"/>
    <property type="evidence" value="ECO:0007669"/>
    <property type="project" value="UniProtKB-EC"/>
</dbReference>
<evidence type="ECO:0000256" key="1">
    <source>
        <dbReference type="ARBA" id="ARBA00003265"/>
    </source>
</evidence>
<feature type="domain" description="Glycosyl transferase family 1" evidence="12">
    <location>
        <begin position="193"/>
        <end position="347"/>
    </location>
</feature>
<comment type="pathway">
    <text evidence="3">Glycolipid biosynthesis; glycosylphosphatidylinositol-anchor biosynthesis.</text>
</comment>
<evidence type="ECO:0000313" key="15">
    <source>
        <dbReference type="Proteomes" id="UP000011777"/>
    </source>
</evidence>
<dbReference type="OrthoDB" id="734129at2759"/>
<feature type="domain" description="PIGA GPI anchor biosynthesis" evidence="13">
    <location>
        <begin position="42"/>
        <end position="131"/>
    </location>
</feature>
<gene>
    <name evidence="14" type="ORF">G210_0723</name>
</gene>
<dbReference type="STRING" id="1245528.M3J993"/>
<dbReference type="GO" id="GO:0006506">
    <property type="term" value="P:GPI anchor biosynthetic process"/>
    <property type="evidence" value="ECO:0007669"/>
    <property type="project" value="UniProtKB-KW"/>
</dbReference>
<evidence type="ECO:0000256" key="11">
    <source>
        <dbReference type="ARBA" id="ARBA00068617"/>
    </source>
</evidence>
<keyword evidence="9" id="KW-0256">Endoplasmic reticulum</keyword>
<dbReference type="OMA" id="SHFWMSG"/>
<dbReference type="Pfam" id="PF00534">
    <property type="entry name" value="Glycos_transf_1"/>
    <property type="match status" value="1"/>
</dbReference>
<evidence type="ECO:0000256" key="5">
    <source>
        <dbReference type="ARBA" id="ARBA00012420"/>
    </source>
</evidence>
<comment type="similarity">
    <text evidence="4">Belongs to the glycosyltransferase group 1 family.</text>
</comment>
<dbReference type="FunFam" id="3.40.50.2000:FF:000053">
    <property type="entry name" value="Phosphatidylinositol N-acetylglucosaminyltransferase GPI3 subunit"/>
    <property type="match status" value="1"/>
</dbReference>
<evidence type="ECO:0000256" key="9">
    <source>
        <dbReference type="ARBA" id="ARBA00022824"/>
    </source>
</evidence>
<dbReference type="PANTHER" id="PTHR45871">
    <property type="entry name" value="N-ACETYLGLUCOSAMINYL-PHOSPHATIDYLINOSITOL BIOSYNTHETIC PROTEIN"/>
    <property type="match status" value="1"/>
</dbReference>
<accession>M3J993</accession>
<dbReference type="Pfam" id="PF08288">
    <property type="entry name" value="PIGA"/>
    <property type="match status" value="1"/>
</dbReference>
<evidence type="ECO:0000256" key="10">
    <source>
        <dbReference type="ARBA" id="ARBA00032160"/>
    </source>
</evidence>
<comment type="function">
    <text evidence="1">Catalytic subunit in the complex catalyzing the transfer of N-acetylglucosamine from UDP-N-acetylglucosamine to phosphatidylinositol, the first step of GPI biosynthesis.</text>
</comment>
<dbReference type="HOGENOM" id="CLU_009583_19_0_1"/>
<dbReference type="InterPro" id="IPR013234">
    <property type="entry name" value="PIGA_GPI_anchor_biosynthesis"/>
</dbReference>
<protein>
    <recommendedName>
        <fullName evidence="11">Phosphatidylinositol N-acetylglucosaminyltransferase GPI3 subunit</fullName>
        <ecNumber evidence="5">2.4.1.198</ecNumber>
    </recommendedName>
    <alternativeName>
        <fullName evidence="10">GlcNAc-PI synthesis protein</fullName>
    </alternativeName>
</protein>
<evidence type="ECO:0000256" key="8">
    <source>
        <dbReference type="ARBA" id="ARBA00022679"/>
    </source>
</evidence>
<keyword evidence="6" id="KW-0337">GPI-anchor biosynthesis</keyword>
<reference evidence="14 15" key="1">
    <citation type="submission" date="2013-02" db="EMBL/GenBank/DDBJ databases">
        <title>Genome sequence of Candida maltosa Xu316, a potential industrial strain for xylitol and ethanol production.</title>
        <authorList>
            <person name="Yu J."/>
            <person name="Wang Q."/>
            <person name="Geng X."/>
            <person name="Bao W."/>
            <person name="He P."/>
            <person name="Cai J."/>
        </authorList>
    </citation>
    <scope>NUCLEOTIDE SEQUENCE [LARGE SCALE GENOMIC DNA]</scope>
    <source>
        <strain evidence="15">Xu316</strain>
    </source>
</reference>
<organism evidence="14 15">
    <name type="scientific">Candida maltosa (strain Xu316)</name>
    <name type="common">Yeast</name>
    <dbReference type="NCBI Taxonomy" id="1245528"/>
    <lineage>
        <taxon>Eukaryota</taxon>
        <taxon>Fungi</taxon>
        <taxon>Dikarya</taxon>
        <taxon>Ascomycota</taxon>
        <taxon>Saccharomycotina</taxon>
        <taxon>Pichiomycetes</taxon>
        <taxon>Debaryomycetaceae</taxon>
        <taxon>Candida/Lodderomyces clade</taxon>
        <taxon>Candida</taxon>
    </lineage>
</organism>
<keyword evidence="8 14" id="KW-0808">Transferase</keyword>
<evidence type="ECO:0000313" key="14">
    <source>
        <dbReference type="EMBL" id="EMG48673.1"/>
    </source>
</evidence>
<dbReference type="FunFam" id="3.40.50.2000:FF:000026">
    <property type="entry name" value="Phosphatidylinositol N-acetylglucosaminyltransferase subunit A"/>
    <property type="match status" value="1"/>
</dbReference>
<evidence type="ECO:0000259" key="13">
    <source>
        <dbReference type="Pfam" id="PF08288"/>
    </source>
</evidence>
<dbReference type="AlphaFoldDB" id="M3J993"/>
<dbReference type="eggNOG" id="KOG1111">
    <property type="taxonomic scope" value="Eukaryota"/>
</dbReference>
<evidence type="ECO:0000259" key="12">
    <source>
        <dbReference type="Pfam" id="PF00534"/>
    </source>
</evidence>
<evidence type="ECO:0000256" key="2">
    <source>
        <dbReference type="ARBA" id="ARBA00004586"/>
    </source>
</evidence>
<comment type="subcellular location">
    <subcellularLocation>
        <location evidence="2">Endoplasmic reticulum membrane</location>
    </subcellularLocation>
</comment>
<name>M3J993_CANMX</name>
<sequence length="354" mass="39325">MGYNIAMVTDFFYPQPGGVEFHVYHLSQKLIDLGHSVIIITHNYGSRNGVRTLTNGLKVYYVPYWVVYRSSAFPTAFSCFPILRNIFIRENINIIHGHGSYSTFGHEAIFHGRTMGMKTVFTDHSLFGFADIGSILGNKVLKFTCTDVGHVICVSNTCKENTVLRGSIDPVKVSVIPNAVISKDFQPDITKIRNKDEITIVVITRLFPNKGADLLTAIIPRICQLKPNVKFLIGGDGPKFLDLEQMREKYFLQERVILIGAVKHEEVRDVMAQGDIYLHPSLTEAFGTVLVEAASCGLYVVTTKVGGIPEVLPNEMTSFAEPEANSLVEAAIDAIGKIENNEIDTSKFHDRVAK</sequence>
<keyword evidence="7 14" id="KW-0328">Glycosyltransferase</keyword>
<evidence type="ECO:0000256" key="3">
    <source>
        <dbReference type="ARBA" id="ARBA00004687"/>
    </source>
</evidence>
<dbReference type="EMBL" id="AOGT01001012">
    <property type="protein sequence ID" value="EMG48673.1"/>
    <property type="molecule type" value="Genomic_DNA"/>
</dbReference>
<evidence type="ECO:0000256" key="7">
    <source>
        <dbReference type="ARBA" id="ARBA00022676"/>
    </source>
</evidence>
<dbReference type="Gene3D" id="3.40.50.2000">
    <property type="entry name" value="Glycogen Phosphorylase B"/>
    <property type="match status" value="2"/>
</dbReference>
<evidence type="ECO:0000256" key="4">
    <source>
        <dbReference type="ARBA" id="ARBA00006122"/>
    </source>
</evidence>
<dbReference type="SUPFAM" id="SSF53756">
    <property type="entry name" value="UDP-Glycosyltransferase/glycogen phosphorylase"/>
    <property type="match status" value="1"/>
</dbReference>
<keyword evidence="15" id="KW-1185">Reference proteome</keyword>
<proteinExistence type="inferred from homology"/>
<dbReference type="PANTHER" id="PTHR45871:SF1">
    <property type="entry name" value="PHOSPHATIDYLINOSITOL N-ACETYLGLUCOSAMINYLTRANSFERASE SUBUNIT A"/>
    <property type="match status" value="1"/>
</dbReference>
<dbReference type="Proteomes" id="UP000011777">
    <property type="component" value="Unassembled WGS sequence"/>
</dbReference>
<dbReference type="EC" id="2.4.1.198" evidence="5"/>
<dbReference type="GO" id="GO:0000506">
    <property type="term" value="C:glycosylphosphatidylinositol-N-acetylglucosaminyltransferase (GPI-GnT) complex"/>
    <property type="evidence" value="ECO:0007669"/>
    <property type="project" value="TreeGrafter"/>
</dbReference>
<evidence type="ECO:0000256" key="6">
    <source>
        <dbReference type="ARBA" id="ARBA00022502"/>
    </source>
</evidence>